<feature type="transmembrane region" description="Helical" evidence="5">
    <location>
        <begin position="197"/>
        <end position="216"/>
    </location>
</feature>
<evidence type="ECO:0000256" key="5">
    <source>
        <dbReference type="SAM" id="Phobius"/>
    </source>
</evidence>
<feature type="transmembrane region" description="Helical" evidence="5">
    <location>
        <begin position="377"/>
        <end position="397"/>
    </location>
</feature>
<evidence type="ECO:0000256" key="3">
    <source>
        <dbReference type="ARBA" id="ARBA00022989"/>
    </source>
</evidence>
<evidence type="ECO:0000256" key="4">
    <source>
        <dbReference type="ARBA" id="ARBA00023136"/>
    </source>
</evidence>
<evidence type="ECO:0000259" key="6">
    <source>
        <dbReference type="PROSITE" id="PS50850"/>
    </source>
</evidence>
<proteinExistence type="predicted"/>
<evidence type="ECO:0000256" key="1">
    <source>
        <dbReference type="ARBA" id="ARBA00004141"/>
    </source>
</evidence>
<reference evidence="7 8" key="1">
    <citation type="submission" date="2016-12" db="EMBL/GenBank/DDBJ databases">
        <title>The genomes of Aspergillus section Nigri reveals drivers in fungal speciation.</title>
        <authorList>
            <consortium name="DOE Joint Genome Institute"/>
            <person name="Vesth T.C."/>
            <person name="Nybo J."/>
            <person name="Theobald S."/>
            <person name="Brandl J."/>
            <person name="Frisvad J.C."/>
            <person name="Nielsen K.F."/>
            <person name="Lyhne E.K."/>
            <person name="Kogle M.E."/>
            <person name="Kuo A."/>
            <person name="Riley R."/>
            <person name="Clum A."/>
            <person name="Nolan M."/>
            <person name="Lipzen A."/>
            <person name="Salamov A."/>
            <person name="Henrissat B."/>
            <person name="Wiebenga A."/>
            <person name="De Vries R.P."/>
            <person name="Grigoriev I.V."/>
            <person name="Mortensen U.H."/>
            <person name="Andersen M.R."/>
            <person name="Baker S.E."/>
        </authorList>
    </citation>
    <scope>NUCLEOTIDE SEQUENCE [LARGE SCALE GENOMIC DNA]</scope>
    <source>
        <strain evidence="7 8">IBT 23096</strain>
    </source>
</reference>
<evidence type="ECO:0000313" key="7">
    <source>
        <dbReference type="EMBL" id="PLB49955.1"/>
    </source>
</evidence>
<feature type="transmembrane region" description="Helical" evidence="5">
    <location>
        <begin position="409"/>
        <end position="434"/>
    </location>
</feature>
<dbReference type="Proteomes" id="UP000234275">
    <property type="component" value="Unassembled WGS sequence"/>
</dbReference>
<dbReference type="GeneID" id="36559157"/>
<dbReference type="VEuPathDB" id="FungiDB:P170DRAFT_454641"/>
<feature type="transmembrane region" description="Helical" evidence="5">
    <location>
        <begin position="40"/>
        <end position="59"/>
    </location>
</feature>
<keyword evidence="2 5" id="KW-0812">Transmembrane</keyword>
<dbReference type="GO" id="GO:0016020">
    <property type="term" value="C:membrane"/>
    <property type="evidence" value="ECO:0007669"/>
    <property type="project" value="UniProtKB-SubCell"/>
</dbReference>
<feature type="transmembrane region" description="Helical" evidence="5">
    <location>
        <begin position="109"/>
        <end position="127"/>
    </location>
</feature>
<dbReference type="Gene3D" id="1.20.1250.20">
    <property type="entry name" value="MFS general substrate transporter like domains"/>
    <property type="match status" value="1"/>
</dbReference>
<dbReference type="InterPro" id="IPR036259">
    <property type="entry name" value="MFS_trans_sf"/>
</dbReference>
<dbReference type="OrthoDB" id="5410178at2759"/>
<keyword evidence="4 5" id="KW-0472">Membrane</keyword>
<keyword evidence="3 5" id="KW-1133">Transmembrane helix</keyword>
<feature type="transmembrane region" description="Helical" evidence="5">
    <location>
        <begin position="350"/>
        <end position="371"/>
    </location>
</feature>
<dbReference type="PANTHER" id="PTHR23502:SF157">
    <property type="entry name" value="MAJOR FACILITATOR SUPERFAMILY (MFS) PROFILE DOMAIN-CONTAINING PROTEIN-RELATED"/>
    <property type="match status" value="1"/>
</dbReference>
<dbReference type="SUPFAM" id="SSF103473">
    <property type="entry name" value="MFS general substrate transporter"/>
    <property type="match status" value="1"/>
</dbReference>
<dbReference type="InterPro" id="IPR020846">
    <property type="entry name" value="MFS_dom"/>
</dbReference>
<feature type="transmembrane region" description="Helical" evidence="5">
    <location>
        <begin position="79"/>
        <end position="97"/>
    </location>
</feature>
<feature type="transmembrane region" description="Helical" evidence="5">
    <location>
        <begin position="446"/>
        <end position="468"/>
    </location>
</feature>
<dbReference type="PROSITE" id="PS50850">
    <property type="entry name" value="MFS"/>
    <property type="match status" value="1"/>
</dbReference>
<dbReference type="STRING" id="1392250.A0A2I2GAQ8"/>
<feature type="transmembrane region" description="Helical" evidence="5">
    <location>
        <begin position="273"/>
        <end position="291"/>
    </location>
</feature>
<dbReference type="AlphaFoldDB" id="A0A2I2GAQ8"/>
<dbReference type="RefSeq" id="XP_024705257.1">
    <property type="nucleotide sequence ID" value="XM_024851458.1"/>
</dbReference>
<keyword evidence="8" id="KW-1185">Reference proteome</keyword>
<evidence type="ECO:0000313" key="8">
    <source>
        <dbReference type="Proteomes" id="UP000234275"/>
    </source>
</evidence>
<dbReference type="EMBL" id="MSFO01000003">
    <property type="protein sequence ID" value="PLB49955.1"/>
    <property type="molecule type" value="Genomic_DNA"/>
</dbReference>
<feature type="transmembrane region" description="Helical" evidence="5">
    <location>
        <begin position="311"/>
        <end position="329"/>
    </location>
</feature>
<feature type="transmembrane region" description="Helical" evidence="5">
    <location>
        <begin position="133"/>
        <end position="153"/>
    </location>
</feature>
<accession>A0A2I2GAQ8</accession>
<dbReference type="GO" id="GO:0022857">
    <property type="term" value="F:transmembrane transporter activity"/>
    <property type="evidence" value="ECO:0007669"/>
    <property type="project" value="InterPro"/>
</dbReference>
<feature type="transmembrane region" description="Helical" evidence="5">
    <location>
        <begin position="165"/>
        <end position="185"/>
    </location>
</feature>
<comment type="caution">
    <text evidence="7">The sequence shown here is derived from an EMBL/GenBank/DDBJ whole genome shotgun (WGS) entry which is preliminary data.</text>
</comment>
<evidence type="ECO:0000256" key="2">
    <source>
        <dbReference type="ARBA" id="ARBA00022692"/>
    </source>
</evidence>
<organism evidence="7 8">
    <name type="scientific">Aspergillus steynii IBT 23096</name>
    <dbReference type="NCBI Taxonomy" id="1392250"/>
    <lineage>
        <taxon>Eukaryota</taxon>
        <taxon>Fungi</taxon>
        <taxon>Dikarya</taxon>
        <taxon>Ascomycota</taxon>
        <taxon>Pezizomycotina</taxon>
        <taxon>Eurotiomycetes</taxon>
        <taxon>Eurotiomycetidae</taxon>
        <taxon>Eurotiales</taxon>
        <taxon>Aspergillaceae</taxon>
        <taxon>Aspergillus</taxon>
        <taxon>Aspergillus subgen. Circumdati</taxon>
    </lineage>
</organism>
<name>A0A2I2GAQ8_9EURO</name>
<feature type="domain" description="Major facilitator superfamily (MFS) profile" evidence="6">
    <location>
        <begin position="39"/>
        <end position="473"/>
    </location>
</feature>
<sequence>MDMSTEKQDATTLDIADQDYVRWTKTNPAHPRNWAAWRKTYDYGLLIFLDFFTTVISTAGTPASEQARHELEIGRSLSLFSFVTIYMLAQAIGGVFFPPYSESFGRKNLFVISTAGYCISSILIATVPHTGMIIVGRFVCGLASALPTIVIAGSAEDIFDVGRRIWMIYLWAVAANVGICMGPIVGTFVTTSIGWKWIFYLSAIVTGVWFFLLLAIKESRPSQLLSKIVDDVRKESGDTIHLQIRNPDHAPDFGTFAQVALIRPVRLFFTEPIVFLCSVLSAVAFGLLYLFTEALPVVYDSFGFTPGQSSLSFIPLALGIFSGTLTRLYDQRIYNRRLQQSRPLEPEDKLAGFAIGAPLLAIGLWWFAWTIPPQVSGVHWIVSMLSLFLVGYATNEFDCTLAGYIADSYTVFAASAFASIAFLRALCCAVFPLFTHRMYTAITPNVATSILAALATVFCVGPVMLVCYGRKIREMSSFAKYSLEQYKHNEVDREPGSSE</sequence>
<dbReference type="InterPro" id="IPR011701">
    <property type="entry name" value="MFS"/>
</dbReference>
<comment type="subcellular location">
    <subcellularLocation>
        <location evidence="1">Membrane</location>
        <topology evidence="1">Multi-pass membrane protein</topology>
    </subcellularLocation>
</comment>
<dbReference type="PANTHER" id="PTHR23502">
    <property type="entry name" value="MAJOR FACILITATOR SUPERFAMILY"/>
    <property type="match status" value="1"/>
</dbReference>
<protein>
    <submittedName>
        <fullName evidence="7">MFS multidrug transporter</fullName>
    </submittedName>
</protein>
<gene>
    <name evidence="7" type="ORF">P170DRAFT_454641</name>
</gene>
<dbReference type="Pfam" id="PF07690">
    <property type="entry name" value="MFS_1"/>
    <property type="match status" value="1"/>
</dbReference>